<dbReference type="EMBL" id="JBBPBK010000015">
    <property type="protein sequence ID" value="KAK9268527.1"/>
    <property type="molecule type" value="Genomic_DNA"/>
</dbReference>
<organism evidence="1 2">
    <name type="scientific">Liquidambar formosana</name>
    <name type="common">Formosan gum</name>
    <dbReference type="NCBI Taxonomy" id="63359"/>
    <lineage>
        <taxon>Eukaryota</taxon>
        <taxon>Viridiplantae</taxon>
        <taxon>Streptophyta</taxon>
        <taxon>Embryophyta</taxon>
        <taxon>Tracheophyta</taxon>
        <taxon>Spermatophyta</taxon>
        <taxon>Magnoliopsida</taxon>
        <taxon>eudicotyledons</taxon>
        <taxon>Gunneridae</taxon>
        <taxon>Pentapetalae</taxon>
        <taxon>Saxifragales</taxon>
        <taxon>Altingiaceae</taxon>
        <taxon>Liquidambar</taxon>
    </lineage>
</organism>
<keyword evidence="2" id="KW-1185">Reference proteome</keyword>
<evidence type="ECO:0000313" key="2">
    <source>
        <dbReference type="Proteomes" id="UP001415857"/>
    </source>
</evidence>
<dbReference type="AlphaFoldDB" id="A0AAP0R2J4"/>
<proteinExistence type="predicted"/>
<comment type="caution">
    <text evidence="1">The sequence shown here is derived from an EMBL/GenBank/DDBJ whole genome shotgun (WGS) entry which is preliminary data.</text>
</comment>
<sequence length="170" mass="19385">MDGSKIHEDVNDDRVFCGHVEFPDLNCRKNVTSQGLFELLKFSILAFLINGADRVFKDRKLLKTTSLVIDRRKGSASCDRGFLCQNGEKWKCNSETCQGSGEGTSGKQRKKINYTMLENEKVGVESDYPLLQPREDRFDGTCQWNKEYVDVSEVVKSPSGGYMHKLMHYD</sequence>
<name>A0AAP0R2J4_LIQFO</name>
<accession>A0AAP0R2J4</accession>
<gene>
    <name evidence="1" type="ORF">L1049_000280</name>
</gene>
<dbReference type="Proteomes" id="UP001415857">
    <property type="component" value="Unassembled WGS sequence"/>
</dbReference>
<protein>
    <submittedName>
        <fullName evidence="1">Uncharacterized protein</fullName>
    </submittedName>
</protein>
<evidence type="ECO:0000313" key="1">
    <source>
        <dbReference type="EMBL" id="KAK9268527.1"/>
    </source>
</evidence>
<reference evidence="1 2" key="1">
    <citation type="journal article" date="2024" name="Plant J.">
        <title>Genome sequences and population genomics reveal climatic adaptation and genomic divergence between two closely related sweetgum species.</title>
        <authorList>
            <person name="Xu W.Q."/>
            <person name="Ren C.Q."/>
            <person name="Zhang X.Y."/>
            <person name="Comes H.P."/>
            <person name="Liu X.H."/>
            <person name="Li Y.G."/>
            <person name="Kettle C.J."/>
            <person name="Jalonen R."/>
            <person name="Gaisberger H."/>
            <person name="Ma Y.Z."/>
            <person name="Qiu Y.X."/>
        </authorList>
    </citation>
    <scope>NUCLEOTIDE SEQUENCE [LARGE SCALE GENOMIC DNA]</scope>
    <source>
        <strain evidence="1">Hangzhou</strain>
    </source>
</reference>